<accession>A0ABU9E6P4</accession>
<dbReference type="EMBL" id="JBBHLI010000001">
    <property type="protein sequence ID" value="MEK9499793.1"/>
    <property type="molecule type" value="Genomic_DNA"/>
</dbReference>
<dbReference type="PROSITE" id="PS01117">
    <property type="entry name" value="HTH_MARR_1"/>
    <property type="match status" value="1"/>
</dbReference>
<dbReference type="InterPro" id="IPR011991">
    <property type="entry name" value="ArsR-like_HTH"/>
</dbReference>
<dbReference type="PANTHER" id="PTHR33164">
    <property type="entry name" value="TRANSCRIPTIONAL REGULATOR, MARR FAMILY"/>
    <property type="match status" value="1"/>
</dbReference>
<protein>
    <submittedName>
        <fullName evidence="5">MarR family transcriptional regulator</fullName>
    </submittedName>
</protein>
<comment type="caution">
    <text evidence="5">The sequence shown here is derived from an EMBL/GenBank/DDBJ whole genome shotgun (WGS) entry which is preliminary data.</text>
</comment>
<dbReference type="Proteomes" id="UP001484239">
    <property type="component" value="Unassembled WGS sequence"/>
</dbReference>
<evidence type="ECO:0000313" key="6">
    <source>
        <dbReference type="Proteomes" id="UP001484239"/>
    </source>
</evidence>
<dbReference type="PRINTS" id="PR00598">
    <property type="entry name" value="HTHMARR"/>
</dbReference>
<keyword evidence="2" id="KW-0238">DNA-binding</keyword>
<evidence type="ECO:0000256" key="1">
    <source>
        <dbReference type="ARBA" id="ARBA00023015"/>
    </source>
</evidence>
<dbReference type="CDD" id="cd00090">
    <property type="entry name" value="HTH_ARSR"/>
    <property type="match status" value="1"/>
</dbReference>
<dbReference type="InterPro" id="IPR023187">
    <property type="entry name" value="Tscrpt_reg_MarR-type_CS"/>
</dbReference>
<evidence type="ECO:0000313" key="5">
    <source>
        <dbReference type="EMBL" id="MEK9499793.1"/>
    </source>
</evidence>
<feature type="domain" description="HTH marR-type" evidence="4">
    <location>
        <begin position="18"/>
        <end position="153"/>
    </location>
</feature>
<dbReference type="InterPro" id="IPR000835">
    <property type="entry name" value="HTH_MarR-typ"/>
</dbReference>
<keyword evidence="6" id="KW-1185">Reference proteome</keyword>
<organism evidence="5 6">
    <name type="scientific">Gaopeijia maritima</name>
    <dbReference type="NCBI Taxonomy" id="3119007"/>
    <lineage>
        <taxon>Bacteria</taxon>
        <taxon>Pseudomonadati</taxon>
        <taxon>Gemmatimonadota</taxon>
        <taxon>Longimicrobiia</taxon>
        <taxon>Gaopeijiales</taxon>
        <taxon>Gaopeijiaceae</taxon>
        <taxon>Gaopeijia</taxon>
    </lineage>
</organism>
<keyword evidence="3" id="KW-0804">Transcription</keyword>
<keyword evidence="1" id="KW-0805">Transcription regulation</keyword>
<dbReference type="SUPFAM" id="SSF46785">
    <property type="entry name" value="Winged helix' DNA-binding domain"/>
    <property type="match status" value="1"/>
</dbReference>
<dbReference type="SMART" id="SM00347">
    <property type="entry name" value="HTH_MARR"/>
    <property type="match status" value="1"/>
</dbReference>
<dbReference type="InterPro" id="IPR036388">
    <property type="entry name" value="WH-like_DNA-bd_sf"/>
</dbReference>
<dbReference type="Pfam" id="PF01047">
    <property type="entry name" value="MarR"/>
    <property type="match status" value="1"/>
</dbReference>
<name>A0ABU9E6P4_9BACT</name>
<evidence type="ECO:0000256" key="2">
    <source>
        <dbReference type="ARBA" id="ARBA00023125"/>
    </source>
</evidence>
<gene>
    <name evidence="5" type="ORF">WI372_02205</name>
</gene>
<dbReference type="InterPro" id="IPR039422">
    <property type="entry name" value="MarR/SlyA-like"/>
</dbReference>
<dbReference type="Gene3D" id="1.10.10.10">
    <property type="entry name" value="Winged helix-like DNA-binding domain superfamily/Winged helix DNA-binding domain"/>
    <property type="match status" value="1"/>
</dbReference>
<reference evidence="5 6" key="1">
    <citation type="submission" date="2024-02" db="EMBL/GenBank/DDBJ databases">
        <title>A novel Gemmatimonadota bacterium.</title>
        <authorList>
            <person name="Du Z.-J."/>
            <person name="Ye Y.-Q."/>
        </authorList>
    </citation>
    <scope>NUCLEOTIDE SEQUENCE [LARGE SCALE GENOMIC DNA]</scope>
    <source>
        <strain evidence="5 6">DH-20</strain>
    </source>
</reference>
<dbReference type="InterPro" id="IPR036390">
    <property type="entry name" value="WH_DNA-bd_sf"/>
</dbReference>
<dbReference type="RefSeq" id="WP_405278150.1">
    <property type="nucleotide sequence ID" value="NZ_CP144380.1"/>
</dbReference>
<dbReference type="PANTHER" id="PTHR33164:SF101">
    <property type="entry name" value="TRANSCRIPTIONAL REPRESSOR MPRA"/>
    <property type="match status" value="1"/>
</dbReference>
<sequence>MTELTQGERGARTWSDDEERALRLWIAMARAYATVARAISSKVAEYGLTAPQFGILEALHHLGPLPLGELAEKLLVTGGNVTYVMDRLEGLGLVERCRSEADRRVVTAHLTDEGRALVTEVFPGHASYIAGLLDTLDAEEQNTARELLKRLGKGIG</sequence>
<evidence type="ECO:0000256" key="3">
    <source>
        <dbReference type="ARBA" id="ARBA00023163"/>
    </source>
</evidence>
<evidence type="ECO:0000259" key="4">
    <source>
        <dbReference type="PROSITE" id="PS50995"/>
    </source>
</evidence>
<dbReference type="PROSITE" id="PS50995">
    <property type="entry name" value="HTH_MARR_2"/>
    <property type="match status" value="1"/>
</dbReference>
<proteinExistence type="predicted"/>